<gene>
    <name evidence="1" type="ORF">GCM10022207_86040</name>
</gene>
<sequence>MPSPVRRIVPVLVAATVVMSAGCDDHSRAAESRDDKPLTRKELAKALLRDSDVPGLSADVGPGLPLFDQDDVVTASPPTCQPLADMMSVRPRHPRTALVWEVLDGVRGAGGKTSGSVALSSHTTAEAQAWMADLAKALPHCGTFEATSAAGWDYTFTVQALAPVKAGDQSVSYLITNSTAPDGKGNVESVIRTGGTLSTFLLQQGEDRPAAVPEAIAREQHERLLTVRR</sequence>
<evidence type="ECO:0008006" key="3">
    <source>
        <dbReference type="Google" id="ProtNLM"/>
    </source>
</evidence>
<protein>
    <recommendedName>
        <fullName evidence="3">Sensor domain-containing protein</fullName>
    </recommendedName>
</protein>
<dbReference type="EMBL" id="BAAAZA010000054">
    <property type="protein sequence ID" value="GAA3903699.1"/>
    <property type="molecule type" value="Genomic_DNA"/>
</dbReference>
<dbReference type="RefSeq" id="WP_345554211.1">
    <property type="nucleotide sequence ID" value="NZ_BAAAZA010000054.1"/>
</dbReference>
<comment type="caution">
    <text evidence="1">The sequence shown here is derived from an EMBL/GenBank/DDBJ whole genome shotgun (WGS) entry which is preliminary data.</text>
</comment>
<keyword evidence="2" id="KW-1185">Reference proteome</keyword>
<evidence type="ECO:0000313" key="1">
    <source>
        <dbReference type="EMBL" id="GAA3903699.1"/>
    </source>
</evidence>
<dbReference type="Proteomes" id="UP001501563">
    <property type="component" value="Unassembled WGS sequence"/>
</dbReference>
<name>A0ABP7LLX9_9ACTN</name>
<evidence type="ECO:0000313" key="2">
    <source>
        <dbReference type="Proteomes" id="UP001501563"/>
    </source>
</evidence>
<reference evidence="2" key="1">
    <citation type="journal article" date="2019" name="Int. J. Syst. Evol. Microbiol.">
        <title>The Global Catalogue of Microorganisms (GCM) 10K type strain sequencing project: providing services to taxonomists for standard genome sequencing and annotation.</title>
        <authorList>
            <consortium name="The Broad Institute Genomics Platform"/>
            <consortium name="The Broad Institute Genome Sequencing Center for Infectious Disease"/>
            <person name="Wu L."/>
            <person name="Ma J."/>
        </authorList>
    </citation>
    <scope>NUCLEOTIDE SEQUENCE [LARGE SCALE GENOMIC DNA]</scope>
    <source>
        <strain evidence="2">JCM 16578</strain>
    </source>
</reference>
<organism evidence="1 2">
    <name type="scientific">Streptomyces lannensis</name>
    <dbReference type="NCBI Taxonomy" id="766498"/>
    <lineage>
        <taxon>Bacteria</taxon>
        <taxon>Bacillati</taxon>
        <taxon>Actinomycetota</taxon>
        <taxon>Actinomycetes</taxon>
        <taxon>Kitasatosporales</taxon>
        <taxon>Streptomycetaceae</taxon>
        <taxon>Streptomyces</taxon>
    </lineage>
</organism>
<proteinExistence type="predicted"/>
<accession>A0ABP7LLX9</accession>
<dbReference type="PROSITE" id="PS51257">
    <property type="entry name" value="PROKAR_LIPOPROTEIN"/>
    <property type="match status" value="1"/>
</dbReference>